<dbReference type="PANTHER" id="PTHR43808:SF31">
    <property type="entry name" value="N-ACETYL-L-CITRULLINE DEACETYLASE"/>
    <property type="match status" value="1"/>
</dbReference>
<keyword evidence="4" id="KW-0862">Zinc</keyword>
<evidence type="ECO:0000313" key="5">
    <source>
        <dbReference type="EMBL" id="SVE14787.1"/>
    </source>
</evidence>
<name>A0A383B3U4_9ZZZZ</name>
<evidence type="ECO:0000256" key="3">
    <source>
        <dbReference type="ARBA" id="ARBA00022801"/>
    </source>
</evidence>
<dbReference type="Gene3D" id="3.40.630.10">
    <property type="entry name" value="Zn peptidases"/>
    <property type="match status" value="1"/>
</dbReference>
<evidence type="ECO:0000256" key="1">
    <source>
        <dbReference type="ARBA" id="ARBA00001947"/>
    </source>
</evidence>
<reference evidence="5" key="1">
    <citation type="submission" date="2018-05" db="EMBL/GenBank/DDBJ databases">
        <authorList>
            <person name="Lanie J.A."/>
            <person name="Ng W.-L."/>
            <person name="Kazmierczak K.M."/>
            <person name="Andrzejewski T.M."/>
            <person name="Davidsen T.M."/>
            <person name="Wayne K.J."/>
            <person name="Tettelin H."/>
            <person name="Glass J.I."/>
            <person name="Rusch D."/>
            <person name="Podicherti R."/>
            <person name="Tsui H.-C.T."/>
            <person name="Winkler M.E."/>
        </authorList>
    </citation>
    <scope>NUCLEOTIDE SEQUENCE</scope>
</reference>
<protein>
    <submittedName>
        <fullName evidence="5">Uncharacterized protein</fullName>
    </submittedName>
</protein>
<dbReference type="InterPro" id="IPR001261">
    <property type="entry name" value="ArgE/DapE_CS"/>
</dbReference>
<dbReference type="GO" id="GO:0008777">
    <property type="term" value="F:acetylornithine deacetylase activity"/>
    <property type="evidence" value="ECO:0007669"/>
    <property type="project" value="TreeGrafter"/>
</dbReference>
<feature type="non-terminal residue" evidence="5">
    <location>
        <position position="231"/>
    </location>
</feature>
<sequence>MNKIDFDYVALTQALVKCPSVTPNDEGALQVVEDHLKNLRFNCMRLPFSEDGFDDIDNLFAKIGESGKHLAFAGHIDVVPPGNEESWKYPPFSATIVDDKLYGRGAEDMKGNIACFISATSSFIKKYGHDFGGQLSFIITGDEEKEAVNGTKKMMEWAKNNNVVFNHCIVGEPTSNKIVGDKIKIGRRGSINFFITVKGVQGHTANSQRAENPAHLLITMLNNIISKPLDD</sequence>
<accession>A0A383B3U4</accession>
<dbReference type="NCBIfam" id="NF009557">
    <property type="entry name" value="PRK13009.1"/>
    <property type="match status" value="1"/>
</dbReference>
<dbReference type="EMBL" id="UINC01197349">
    <property type="protein sequence ID" value="SVE14787.1"/>
    <property type="molecule type" value="Genomic_DNA"/>
</dbReference>
<dbReference type="GO" id="GO:0006526">
    <property type="term" value="P:L-arginine biosynthetic process"/>
    <property type="evidence" value="ECO:0007669"/>
    <property type="project" value="TreeGrafter"/>
</dbReference>
<dbReference type="GO" id="GO:0046872">
    <property type="term" value="F:metal ion binding"/>
    <property type="evidence" value="ECO:0007669"/>
    <property type="project" value="UniProtKB-KW"/>
</dbReference>
<proteinExistence type="predicted"/>
<organism evidence="5">
    <name type="scientific">marine metagenome</name>
    <dbReference type="NCBI Taxonomy" id="408172"/>
    <lineage>
        <taxon>unclassified sequences</taxon>
        <taxon>metagenomes</taxon>
        <taxon>ecological metagenomes</taxon>
    </lineage>
</organism>
<dbReference type="InterPro" id="IPR002933">
    <property type="entry name" value="Peptidase_M20"/>
</dbReference>
<dbReference type="SUPFAM" id="SSF55031">
    <property type="entry name" value="Bacterial exopeptidase dimerisation domain"/>
    <property type="match status" value="1"/>
</dbReference>
<keyword evidence="2" id="KW-0479">Metal-binding</keyword>
<dbReference type="PANTHER" id="PTHR43808">
    <property type="entry name" value="ACETYLORNITHINE DEACETYLASE"/>
    <property type="match status" value="1"/>
</dbReference>
<dbReference type="AlphaFoldDB" id="A0A383B3U4"/>
<dbReference type="SUPFAM" id="SSF53187">
    <property type="entry name" value="Zn-dependent exopeptidases"/>
    <property type="match status" value="1"/>
</dbReference>
<evidence type="ECO:0000256" key="2">
    <source>
        <dbReference type="ARBA" id="ARBA00022723"/>
    </source>
</evidence>
<keyword evidence="3" id="KW-0378">Hydrolase</keyword>
<evidence type="ECO:0000256" key="4">
    <source>
        <dbReference type="ARBA" id="ARBA00022833"/>
    </source>
</evidence>
<dbReference type="InterPro" id="IPR036264">
    <property type="entry name" value="Bact_exopeptidase_dim_dom"/>
</dbReference>
<gene>
    <name evidence="5" type="ORF">METZ01_LOCUS467641</name>
</gene>
<dbReference type="InterPro" id="IPR050072">
    <property type="entry name" value="Peptidase_M20A"/>
</dbReference>
<dbReference type="PROSITE" id="PS00758">
    <property type="entry name" value="ARGE_DAPE_CPG2_1"/>
    <property type="match status" value="1"/>
</dbReference>
<comment type="cofactor">
    <cofactor evidence="1">
        <name>Zn(2+)</name>
        <dbReference type="ChEBI" id="CHEBI:29105"/>
    </cofactor>
</comment>
<dbReference type="Pfam" id="PF01546">
    <property type="entry name" value="Peptidase_M20"/>
    <property type="match status" value="1"/>
</dbReference>